<dbReference type="Pfam" id="PF00550">
    <property type="entry name" value="PP-binding"/>
    <property type="match status" value="1"/>
</dbReference>
<gene>
    <name evidence="5" type="ORF">EJ08DRAFT_727756</name>
</gene>
<dbReference type="InterPro" id="IPR023213">
    <property type="entry name" value="CAT-like_dom_sf"/>
</dbReference>
<dbReference type="InterPro" id="IPR042099">
    <property type="entry name" value="ANL_N_sf"/>
</dbReference>
<accession>A0A9P4NHC4</accession>
<dbReference type="Gene3D" id="3.30.559.30">
    <property type="entry name" value="Nonribosomal peptide synthetase, condensation domain"/>
    <property type="match status" value="1"/>
</dbReference>
<comment type="caution">
    <text evidence="5">The sequence shown here is derived from an EMBL/GenBank/DDBJ whole genome shotgun (WGS) entry which is preliminary data.</text>
</comment>
<dbReference type="GO" id="GO:0031177">
    <property type="term" value="F:phosphopantetheine binding"/>
    <property type="evidence" value="ECO:0007669"/>
    <property type="project" value="TreeGrafter"/>
</dbReference>
<reference evidence="5" key="1">
    <citation type="journal article" date="2020" name="Stud. Mycol.">
        <title>101 Dothideomycetes genomes: a test case for predicting lifestyles and emergence of pathogens.</title>
        <authorList>
            <person name="Haridas S."/>
            <person name="Albert R."/>
            <person name="Binder M."/>
            <person name="Bloem J."/>
            <person name="Labutti K."/>
            <person name="Salamov A."/>
            <person name="Andreopoulos B."/>
            <person name="Baker S."/>
            <person name="Barry K."/>
            <person name="Bills G."/>
            <person name="Bluhm B."/>
            <person name="Cannon C."/>
            <person name="Castanera R."/>
            <person name="Culley D."/>
            <person name="Daum C."/>
            <person name="Ezra D."/>
            <person name="Gonzalez J."/>
            <person name="Henrissat B."/>
            <person name="Kuo A."/>
            <person name="Liang C."/>
            <person name="Lipzen A."/>
            <person name="Lutzoni F."/>
            <person name="Magnuson J."/>
            <person name="Mondo S."/>
            <person name="Nolan M."/>
            <person name="Ohm R."/>
            <person name="Pangilinan J."/>
            <person name="Park H.-J."/>
            <person name="Ramirez L."/>
            <person name="Alfaro M."/>
            <person name="Sun H."/>
            <person name="Tritt A."/>
            <person name="Yoshinaga Y."/>
            <person name="Zwiers L.-H."/>
            <person name="Turgeon B."/>
            <person name="Goodwin S."/>
            <person name="Spatafora J."/>
            <person name="Crous P."/>
            <person name="Grigoriev I."/>
        </authorList>
    </citation>
    <scope>NUCLEOTIDE SEQUENCE</scope>
    <source>
        <strain evidence="5">CBS 130266</strain>
    </source>
</reference>
<dbReference type="InterPro" id="IPR006162">
    <property type="entry name" value="Ppantetheine_attach_site"/>
</dbReference>
<evidence type="ECO:0000259" key="4">
    <source>
        <dbReference type="PROSITE" id="PS50075"/>
    </source>
</evidence>
<dbReference type="InterPro" id="IPR000873">
    <property type="entry name" value="AMP-dep_synth/lig_dom"/>
</dbReference>
<dbReference type="FunFam" id="1.10.1200.10:FF:000005">
    <property type="entry name" value="Nonribosomal peptide synthetase 1"/>
    <property type="match status" value="1"/>
</dbReference>
<dbReference type="Gene3D" id="3.30.559.10">
    <property type="entry name" value="Chloramphenicol acetyltransferase-like domain"/>
    <property type="match status" value="1"/>
</dbReference>
<dbReference type="SUPFAM" id="SSF56801">
    <property type="entry name" value="Acetyl-CoA synthetase-like"/>
    <property type="match status" value="2"/>
</dbReference>
<dbReference type="CDD" id="cd19545">
    <property type="entry name" value="FUM14_C_NRPS-like"/>
    <property type="match status" value="1"/>
</dbReference>
<keyword evidence="3" id="KW-0436">Ligase</keyword>
<dbReference type="Gene3D" id="3.40.50.980">
    <property type="match status" value="2"/>
</dbReference>
<name>A0A9P4NHC4_9PEZI</name>
<dbReference type="InterPro" id="IPR036736">
    <property type="entry name" value="ACP-like_sf"/>
</dbReference>
<dbReference type="Pfam" id="PF00501">
    <property type="entry name" value="AMP-binding"/>
    <property type="match status" value="2"/>
</dbReference>
<dbReference type="SUPFAM" id="SSF47336">
    <property type="entry name" value="ACP-like"/>
    <property type="match status" value="1"/>
</dbReference>
<dbReference type="Proteomes" id="UP000800235">
    <property type="component" value="Unassembled WGS sequence"/>
</dbReference>
<protein>
    <submittedName>
        <fullName evidence="5">Acetyl-CoA synthetase-like protein</fullName>
    </submittedName>
</protein>
<evidence type="ECO:0000256" key="1">
    <source>
        <dbReference type="ARBA" id="ARBA00022450"/>
    </source>
</evidence>
<dbReference type="GO" id="GO:0043041">
    <property type="term" value="P:amino acid activation for nonribosomal peptide biosynthetic process"/>
    <property type="evidence" value="ECO:0007669"/>
    <property type="project" value="TreeGrafter"/>
</dbReference>
<dbReference type="PANTHER" id="PTHR45527">
    <property type="entry name" value="NONRIBOSOMAL PEPTIDE SYNTHETASE"/>
    <property type="match status" value="1"/>
</dbReference>
<dbReference type="Gene3D" id="3.30.300.30">
    <property type="match status" value="1"/>
</dbReference>
<organism evidence="5 6">
    <name type="scientific">Tothia fuscella</name>
    <dbReference type="NCBI Taxonomy" id="1048955"/>
    <lineage>
        <taxon>Eukaryota</taxon>
        <taxon>Fungi</taxon>
        <taxon>Dikarya</taxon>
        <taxon>Ascomycota</taxon>
        <taxon>Pezizomycotina</taxon>
        <taxon>Dothideomycetes</taxon>
        <taxon>Pleosporomycetidae</taxon>
        <taxon>Venturiales</taxon>
        <taxon>Cylindrosympodiaceae</taxon>
        <taxon>Tothia</taxon>
    </lineage>
</organism>
<keyword evidence="1" id="KW-0596">Phosphopantetheine</keyword>
<dbReference type="InterPro" id="IPR020845">
    <property type="entry name" value="AMP-binding_CS"/>
</dbReference>
<dbReference type="Gene3D" id="3.40.50.12780">
    <property type="entry name" value="N-terminal domain of ligase-like"/>
    <property type="match status" value="1"/>
</dbReference>
<dbReference type="PROSITE" id="PS00455">
    <property type="entry name" value="AMP_BINDING"/>
    <property type="match status" value="2"/>
</dbReference>
<dbReference type="PANTHER" id="PTHR45527:SF1">
    <property type="entry name" value="FATTY ACID SYNTHASE"/>
    <property type="match status" value="1"/>
</dbReference>
<dbReference type="EMBL" id="MU007102">
    <property type="protein sequence ID" value="KAF2421107.1"/>
    <property type="molecule type" value="Genomic_DNA"/>
</dbReference>
<evidence type="ECO:0000313" key="5">
    <source>
        <dbReference type="EMBL" id="KAF2421107.1"/>
    </source>
</evidence>
<feature type="domain" description="Carrier" evidence="4">
    <location>
        <begin position="592"/>
        <end position="668"/>
    </location>
</feature>
<dbReference type="InterPro" id="IPR009081">
    <property type="entry name" value="PP-bd_ACP"/>
</dbReference>
<dbReference type="CDD" id="cd05918">
    <property type="entry name" value="A_NRPS_SidN3_like"/>
    <property type="match status" value="1"/>
</dbReference>
<dbReference type="PROSITE" id="PS50075">
    <property type="entry name" value="CARRIER"/>
    <property type="match status" value="1"/>
</dbReference>
<dbReference type="GO" id="GO:0044550">
    <property type="term" value="P:secondary metabolite biosynthetic process"/>
    <property type="evidence" value="ECO:0007669"/>
    <property type="project" value="TreeGrafter"/>
</dbReference>
<dbReference type="InterPro" id="IPR001242">
    <property type="entry name" value="Condensation_dom"/>
</dbReference>
<evidence type="ECO:0000256" key="2">
    <source>
        <dbReference type="ARBA" id="ARBA00022553"/>
    </source>
</evidence>
<dbReference type="PROSITE" id="PS00012">
    <property type="entry name" value="PHOSPHOPANTETHEINE"/>
    <property type="match status" value="1"/>
</dbReference>
<keyword evidence="2" id="KW-0597">Phosphoprotein</keyword>
<evidence type="ECO:0000256" key="3">
    <source>
        <dbReference type="ARBA" id="ARBA00022598"/>
    </source>
</evidence>
<dbReference type="SUPFAM" id="SSF52777">
    <property type="entry name" value="CoA-dependent acyltransferases"/>
    <property type="match status" value="2"/>
</dbReference>
<dbReference type="Gene3D" id="1.10.1200.10">
    <property type="entry name" value="ACP-like"/>
    <property type="match status" value="1"/>
</dbReference>
<dbReference type="GO" id="GO:0005737">
    <property type="term" value="C:cytoplasm"/>
    <property type="evidence" value="ECO:0007669"/>
    <property type="project" value="TreeGrafter"/>
</dbReference>
<dbReference type="GO" id="GO:0016874">
    <property type="term" value="F:ligase activity"/>
    <property type="evidence" value="ECO:0007669"/>
    <property type="project" value="UniProtKB-KW"/>
</dbReference>
<keyword evidence="6" id="KW-1185">Reference proteome</keyword>
<dbReference type="InterPro" id="IPR045851">
    <property type="entry name" value="AMP-bd_C_sf"/>
</dbReference>
<evidence type="ECO:0000313" key="6">
    <source>
        <dbReference type="Proteomes" id="UP000800235"/>
    </source>
</evidence>
<dbReference type="Pfam" id="PF00668">
    <property type="entry name" value="Condensation"/>
    <property type="match status" value="1"/>
</dbReference>
<proteinExistence type="predicted"/>
<sequence>MDTTNGIKDDDGNMLVETDDNAAQWFEQILLWNKDIPSVVENCVTELIAVWVKAEPNTEAVCSWDGSFTYAELDDLSSRLAYHLVENGIIHEVIVPVCFEKSKWAIVSLLAVLKAGGAFVLLDPSIPAARLSSAVEQTKAQLALASRAQLDLISPLVDKVFIVDDMNLSPLSATLETSAYRVSPSCLAYVIFTSGSTGEPKGVMVEHSQLATSAIHHGKGEGFPSRPRFIQFASFAFDACIRDIVTTLVHGGTVCIPSEWERKNDLVKAMNRMKVTCGSFTPSFIGSLEPGSVETMDTVLLGGESTPLIVWNTWAPVVRLILSYGPTETTITSAVLDTSLVKTSTPGAIGRAVGCRNWIVRSDNFNELAREGETGELLIEGPIVARGYLGDPKKTMDRFITDPEWMRDFRGNGCRPGSRFYRTGDLVQSYRFSNESQGQRLELGEVESKLQQCLSEIGDIPTTHVLVDAVILVDRPDSKVLVAMLCPDHSKLGASLGYLDWDREDGARVITSPEECQSLASFIINIEQRLSTHLPDYALPSLYIPLQTVPFAVSGKVDRRRLSSAVAGLATKQLDRFATSQEDIDPPSCNPLPLNVTEEILQTIWARVLNIEPHTITAEGIFFRLGGDSVQAIRLVSEARRAGLDLTFESVFRHPILRKMAESALPSLRNGAEDQELQPFALLSDMQQDIQLEASRQCGVPKDAIEEIYPCTPMQSGLWYASLRHPGSYIMQVVYSLPLSLDVANFQHAWSATTLQHAILRTTFIEHTSGLLQVVLKDQGEIRIEEHRVLNEVLLQDQSIGLDYGQPLSRATLVRQSDPPKLDLAWTVHHALMDGWSLPIIENTVEKLHDEPSSATMRGPGFNGFIQYVLRQSREKGSSFWSRNLIDSSATPFPPDLLSKNASIATHTMEHDFPGIQAGGFTAATIVQAAWSLLIGVHTNRTDVCAGMVLNGRTAPIQDIENIAGPTLATVPFRVQFTKDQPLTSMLEAIQQHSIELIEFQHIGLRNLSLQVGKEAVSWDFDTILGIQSAVSKKVGRLFGHRKLSYFNVDRALLLECYIGPDGCKFHATYNKNALPKNRMRQLLDQFAHLIHNVCAAAIVPYSKVSDVELISPTDLKQIMTWNNNGIIPKATEMCIHTLFEQRVKMQPTAPAVCAWDGNLTYEELDNYSGRLATHLVTIHGIGREYMVPICFEHSLWYFVSVLAILKAGGAWVPMDAKAPLARGKLIISTLGNDCAPLLLTSSHLESSVSPLGLPTLVVDSALVDELIKGDITASLPQVHPSDLCYVVFTSGSTGTPKGISIEHRSISTTLVDGWIATRLNTATRMLQFSNSVFDMSTLEALPTLVHGGCPVNFNQKTSLRSQLS</sequence>
<dbReference type="OrthoDB" id="416786at2759"/>